<name>I4C827_DESTA</name>
<dbReference type="GO" id="GO:0008652">
    <property type="term" value="P:amino acid biosynthetic process"/>
    <property type="evidence" value="ECO:0007669"/>
    <property type="project" value="UniProtKB-ARBA"/>
</dbReference>
<dbReference type="GO" id="GO:0052656">
    <property type="term" value="F:L-isoleucine-2-oxoglutarate transaminase activity"/>
    <property type="evidence" value="ECO:0007669"/>
    <property type="project" value="RHEA"/>
</dbReference>
<comment type="similarity">
    <text evidence="5">Belongs to the class-IV pyridoxal-phosphate-dependent aminotransferase family.</text>
</comment>
<dbReference type="EC" id="2.6.1.42" evidence="6"/>
<proteinExistence type="inferred from homology"/>
<dbReference type="STRING" id="706587.Desti_3054"/>
<dbReference type="AlphaFoldDB" id="I4C827"/>
<evidence type="ECO:0000256" key="6">
    <source>
        <dbReference type="ARBA" id="ARBA00013053"/>
    </source>
</evidence>
<evidence type="ECO:0000313" key="12">
    <source>
        <dbReference type="Proteomes" id="UP000006055"/>
    </source>
</evidence>
<dbReference type="GO" id="GO:0046394">
    <property type="term" value="P:carboxylic acid biosynthetic process"/>
    <property type="evidence" value="ECO:0007669"/>
    <property type="project" value="UniProtKB-ARBA"/>
</dbReference>
<dbReference type="SMR" id="I4C827"/>
<keyword evidence="11" id="KW-0808">Transferase</keyword>
<evidence type="ECO:0000256" key="1">
    <source>
        <dbReference type="ARBA" id="ARBA00001933"/>
    </source>
</evidence>
<dbReference type="SUPFAM" id="SSF56752">
    <property type="entry name" value="D-aminoacid aminotransferase-like PLP-dependent enzymes"/>
    <property type="match status" value="1"/>
</dbReference>
<dbReference type="Proteomes" id="UP000006055">
    <property type="component" value="Chromosome"/>
</dbReference>
<evidence type="ECO:0000256" key="4">
    <source>
        <dbReference type="ARBA" id="ARBA00005072"/>
    </source>
</evidence>
<comment type="pathway">
    <text evidence="3">Amino-acid biosynthesis; L-valine biosynthesis; L-valine from pyruvate: step 4/4.</text>
</comment>
<dbReference type="HOGENOM" id="CLU_020844_4_1_7"/>
<comment type="cofactor">
    <cofactor evidence="1">
        <name>pyridoxal 5'-phosphate</name>
        <dbReference type="ChEBI" id="CHEBI:597326"/>
    </cofactor>
</comment>
<evidence type="ECO:0000256" key="8">
    <source>
        <dbReference type="ARBA" id="ARBA00048212"/>
    </source>
</evidence>
<comment type="pathway">
    <text evidence="2">Amino-acid biosynthesis; L-isoleucine biosynthesis; L-isoleucine from 2-oxobutanoate: step 4/4.</text>
</comment>
<comment type="catalytic activity">
    <reaction evidence="9">
        <text>L-isoleucine + 2-oxoglutarate = (S)-3-methyl-2-oxopentanoate + L-glutamate</text>
        <dbReference type="Rhea" id="RHEA:24801"/>
        <dbReference type="ChEBI" id="CHEBI:16810"/>
        <dbReference type="ChEBI" id="CHEBI:29985"/>
        <dbReference type="ChEBI" id="CHEBI:35146"/>
        <dbReference type="ChEBI" id="CHEBI:58045"/>
        <dbReference type="EC" id="2.6.1.42"/>
    </reaction>
</comment>
<keyword evidence="11" id="KW-0032">Aminotransferase</keyword>
<comment type="catalytic activity">
    <reaction evidence="8">
        <text>L-valine + 2-oxoglutarate = 3-methyl-2-oxobutanoate + L-glutamate</text>
        <dbReference type="Rhea" id="RHEA:24813"/>
        <dbReference type="ChEBI" id="CHEBI:11851"/>
        <dbReference type="ChEBI" id="CHEBI:16810"/>
        <dbReference type="ChEBI" id="CHEBI:29985"/>
        <dbReference type="ChEBI" id="CHEBI:57762"/>
        <dbReference type="EC" id="2.6.1.42"/>
    </reaction>
</comment>
<dbReference type="FunFam" id="3.20.10.10:FF:000002">
    <property type="entry name" value="D-alanine aminotransferase"/>
    <property type="match status" value="1"/>
</dbReference>
<dbReference type="PANTHER" id="PTHR42743:SF11">
    <property type="entry name" value="AMINODEOXYCHORISMATE LYASE"/>
    <property type="match status" value="1"/>
</dbReference>
<gene>
    <name evidence="11" type="ordered locus">Desti_3054</name>
</gene>
<dbReference type="CDD" id="cd00449">
    <property type="entry name" value="PLPDE_IV"/>
    <property type="match status" value="1"/>
</dbReference>
<dbReference type="InterPro" id="IPR043132">
    <property type="entry name" value="BCAT-like_C"/>
</dbReference>
<dbReference type="InterPro" id="IPR001544">
    <property type="entry name" value="Aminotrans_IV"/>
</dbReference>
<dbReference type="KEGG" id="dti:Desti_3054"/>
<evidence type="ECO:0000256" key="9">
    <source>
        <dbReference type="ARBA" id="ARBA00048798"/>
    </source>
</evidence>
<dbReference type="InterPro" id="IPR043131">
    <property type="entry name" value="BCAT-like_N"/>
</dbReference>
<keyword evidence="12" id="KW-1185">Reference proteome</keyword>
<dbReference type="GO" id="GO:0052655">
    <property type="term" value="F:L-valine-2-oxoglutarate transaminase activity"/>
    <property type="evidence" value="ECO:0007669"/>
    <property type="project" value="RHEA"/>
</dbReference>
<dbReference type="GO" id="GO:0016829">
    <property type="term" value="F:lyase activity"/>
    <property type="evidence" value="ECO:0007669"/>
    <property type="project" value="UniProtKB-KW"/>
</dbReference>
<dbReference type="Pfam" id="PF01063">
    <property type="entry name" value="Aminotran_4"/>
    <property type="match status" value="1"/>
</dbReference>
<sequence>MNSPSEVITIISYQRDRFVTTEELCFPFIGDVGGTIRGYRIFTACRTCGDKIFRIEDHLDRLYYSAASIYMKPPMNRDSLRTLLYALIQENRKAGFKDDLLIDIIFSGGLEDHTMAQSGSSAYLYIAVRELIVPPSEYYEKGVALATCSYMRMYPDVKLLNYMGAIMAHQTVVPLHNAYDVIFIYPPDGVTILEGSTFTVFFVNAEGTVVTPPLDGKILDSVTRRVVLQVLQQSGKIRLKEDRVRLDELETYPEAFMVSTTRNVLPVVRIDDRIIGSGQPGPVTREIMHLVEQYVTTFSLQQ</sequence>
<keyword evidence="7" id="KW-0663">Pyridoxal phosphate</keyword>
<dbReference type="InterPro" id="IPR036038">
    <property type="entry name" value="Aminotransferase-like"/>
</dbReference>
<dbReference type="eggNOG" id="COG0115">
    <property type="taxonomic scope" value="Bacteria"/>
</dbReference>
<dbReference type="RefSeq" id="WP_014810855.1">
    <property type="nucleotide sequence ID" value="NC_018025.1"/>
</dbReference>
<dbReference type="InterPro" id="IPR050571">
    <property type="entry name" value="Class-IV_PLP-Dep_Aminotrnsfr"/>
</dbReference>
<dbReference type="GO" id="GO:0052654">
    <property type="term" value="F:L-leucine-2-oxoglutarate transaminase activity"/>
    <property type="evidence" value="ECO:0007669"/>
    <property type="project" value="RHEA"/>
</dbReference>
<reference evidence="12" key="1">
    <citation type="submission" date="2012-06" db="EMBL/GenBank/DDBJ databases">
        <title>Complete sequence of chromosome of Desulfomonile tiedjei DSM 6799.</title>
        <authorList>
            <person name="Lucas S."/>
            <person name="Copeland A."/>
            <person name="Lapidus A."/>
            <person name="Glavina del Rio T."/>
            <person name="Dalin E."/>
            <person name="Tice H."/>
            <person name="Bruce D."/>
            <person name="Goodwin L."/>
            <person name="Pitluck S."/>
            <person name="Peters L."/>
            <person name="Ovchinnikova G."/>
            <person name="Zeytun A."/>
            <person name="Lu M."/>
            <person name="Kyrpides N."/>
            <person name="Mavromatis K."/>
            <person name="Ivanova N."/>
            <person name="Brettin T."/>
            <person name="Detter J.C."/>
            <person name="Han C."/>
            <person name="Larimer F."/>
            <person name="Land M."/>
            <person name="Hauser L."/>
            <person name="Markowitz V."/>
            <person name="Cheng J.-F."/>
            <person name="Hugenholtz P."/>
            <person name="Woyke T."/>
            <person name="Wu D."/>
            <person name="Spring S."/>
            <person name="Schroeder M."/>
            <person name="Brambilla E."/>
            <person name="Klenk H.-P."/>
            <person name="Eisen J.A."/>
        </authorList>
    </citation>
    <scope>NUCLEOTIDE SEQUENCE [LARGE SCALE GENOMIC DNA]</scope>
    <source>
        <strain evidence="12">ATCC 49306 / DSM 6799 / DCB-1</strain>
    </source>
</reference>
<dbReference type="Gene3D" id="3.20.10.10">
    <property type="entry name" value="D-amino Acid Aminotransferase, subunit A, domain 2"/>
    <property type="match status" value="1"/>
</dbReference>
<keyword evidence="11" id="KW-0456">Lyase</keyword>
<organism evidence="11 12">
    <name type="scientific">Desulfomonile tiedjei (strain ATCC 49306 / DSM 6799 / DCB-1)</name>
    <dbReference type="NCBI Taxonomy" id="706587"/>
    <lineage>
        <taxon>Bacteria</taxon>
        <taxon>Pseudomonadati</taxon>
        <taxon>Thermodesulfobacteriota</taxon>
        <taxon>Desulfomonilia</taxon>
        <taxon>Desulfomonilales</taxon>
        <taxon>Desulfomonilaceae</taxon>
        <taxon>Desulfomonile</taxon>
    </lineage>
</organism>
<dbReference type="OrthoDB" id="9805628at2"/>
<evidence type="ECO:0000256" key="2">
    <source>
        <dbReference type="ARBA" id="ARBA00004824"/>
    </source>
</evidence>
<dbReference type="Gene3D" id="3.30.470.10">
    <property type="match status" value="1"/>
</dbReference>
<evidence type="ECO:0000256" key="3">
    <source>
        <dbReference type="ARBA" id="ARBA00004931"/>
    </source>
</evidence>
<comment type="catalytic activity">
    <reaction evidence="10">
        <text>L-leucine + 2-oxoglutarate = 4-methyl-2-oxopentanoate + L-glutamate</text>
        <dbReference type="Rhea" id="RHEA:18321"/>
        <dbReference type="ChEBI" id="CHEBI:16810"/>
        <dbReference type="ChEBI" id="CHEBI:17865"/>
        <dbReference type="ChEBI" id="CHEBI:29985"/>
        <dbReference type="ChEBI" id="CHEBI:57427"/>
        <dbReference type="EC" id="2.6.1.42"/>
    </reaction>
</comment>
<evidence type="ECO:0000256" key="5">
    <source>
        <dbReference type="ARBA" id="ARBA00009320"/>
    </source>
</evidence>
<evidence type="ECO:0000256" key="7">
    <source>
        <dbReference type="ARBA" id="ARBA00022898"/>
    </source>
</evidence>
<accession>I4C827</accession>
<protein>
    <recommendedName>
        <fullName evidence="6">branched-chain-amino-acid transaminase</fullName>
        <ecNumber evidence="6">2.6.1.42</ecNumber>
    </recommendedName>
</protein>
<evidence type="ECO:0000256" key="10">
    <source>
        <dbReference type="ARBA" id="ARBA00049229"/>
    </source>
</evidence>
<evidence type="ECO:0000313" key="11">
    <source>
        <dbReference type="EMBL" id="AFM25718.1"/>
    </source>
</evidence>
<dbReference type="EMBL" id="CP003360">
    <property type="protein sequence ID" value="AFM25718.1"/>
    <property type="molecule type" value="Genomic_DNA"/>
</dbReference>
<dbReference type="PANTHER" id="PTHR42743">
    <property type="entry name" value="AMINO-ACID AMINOTRANSFERASE"/>
    <property type="match status" value="1"/>
</dbReference>
<comment type="pathway">
    <text evidence="4">Amino-acid biosynthesis; L-leucine biosynthesis; L-leucine from 3-methyl-2-oxobutanoate: step 4/4.</text>
</comment>